<feature type="domain" description="Bifunctional inhibitor/plant lipid transfer protein/seed storage helical" evidence="2">
    <location>
        <begin position="32"/>
        <end position="81"/>
    </location>
</feature>
<feature type="signal peptide" evidence="1">
    <location>
        <begin position="1"/>
        <end position="27"/>
    </location>
</feature>
<evidence type="ECO:0000256" key="1">
    <source>
        <dbReference type="SAM" id="SignalP"/>
    </source>
</evidence>
<sequence>MKKVSNCFNIAIILMAMLASFSATISAATDQPEDPWAEARFCYKIIVIPCLEALTKGKPPSETCCGNLQKRWRSCFCPMHLVGGGSRYFVGANGTKVLDTCHAPEVLEKYCLLSHKNL</sequence>
<feature type="chain" id="PRO_5044762860" description="Bifunctional inhibitor/plant lipid transfer protein/seed storage helical domain-containing protein" evidence="1">
    <location>
        <begin position="28"/>
        <end position="118"/>
    </location>
</feature>
<dbReference type="InterPro" id="IPR036312">
    <property type="entry name" value="Bifun_inhib/LTP/seed_sf"/>
</dbReference>
<evidence type="ECO:0000259" key="2">
    <source>
        <dbReference type="Pfam" id="PF14368"/>
    </source>
</evidence>
<comment type="caution">
    <text evidence="3">The sequence shown here is derived from an EMBL/GenBank/DDBJ whole genome shotgun (WGS) entry which is preliminary data.</text>
</comment>
<dbReference type="AlphaFoldDB" id="A0ABD2YUQ0"/>
<evidence type="ECO:0000313" key="3">
    <source>
        <dbReference type="EMBL" id="KAL3510653.1"/>
    </source>
</evidence>
<dbReference type="Pfam" id="PF14368">
    <property type="entry name" value="LTP_2"/>
    <property type="match status" value="1"/>
</dbReference>
<dbReference type="Gene3D" id="1.10.110.10">
    <property type="entry name" value="Plant lipid-transfer and hydrophobic proteins"/>
    <property type="match status" value="1"/>
</dbReference>
<gene>
    <name evidence="3" type="ORF">ACH5RR_030054</name>
</gene>
<name>A0ABD2YUQ0_9GENT</name>
<dbReference type="SUPFAM" id="SSF47699">
    <property type="entry name" value="Bifunctional inhibitor/lipid-transfer protein/seed storage 2S albumin"/>
    <property type="match status" value="1"/>
</dbReference>
<protein>
    <recommendedName>
        <fullName evidence="2">Bifunctional inhibitor/plant lipid transfer protein/seed storage helical domain-containing protein</fullName>
    </recommendedName>
</protein>
<keyword evidence="1" id="KW-0732">Signal</keyword>
<dbReference type="InterPro" id="IPR016140">
    <property type="entry name" value="Bifunc_inhib/LTP/seed_store"/>
</dbReference>
<dbReference type="EMBL" id="JBJUIK010000012">
    <property type="protein sequence ID" value="KAL3510653.1"/>
    <property type="molecule type" value="Genomic_DNA"/>
</dbReference>
<accession>A0ABD2YUQ0</accession>
<evidence type="ECO:0000313" key="4">
    <source>
        <dbReference type="Proteomes" id="UP001630127"/>
    </source>
</evidence>
<keyword evidence="4" id="KW-1185">Reference proteome</keyword>
<proteinExistence type="predicted"/>
<organism evidence="3 4">
    <name type="scientific">Cinchona calisaya</name>
    <dbReference type="NCBI Taxonomy" id="153742"/>
    <lineage>
        <taxon>Eukaryota</taxon>
        <taxon>Viridiplantae</taxon>
        <taxon>Streptophyta</taxon>
        <taxon>Embryophyta</taxon>
        <taxon>Tracheophyta</taxon>
        <taxon>Spermatophyta</taxon>
        <taxon>Magnoliopsida</taxon>
        <taxon>eudicotyledons</taxon>
        <taxon>Gunneridae</taxon>
        <taxon>Pentapetalae</taxon>
        <taxon>asterids</taxon>
        <taxon>lamiids</taxon>
        <taxon>Gentianales</taxon>
        <taxon>Rubiaceae</taxon>
        <taxon>Cinchonoideae</taxon>
        <taxon>Cinchoneae</taxon>
        <taxon>Cinchona</taxon>
    </lineage>
</organism>
<reference evidence="3 4" key="1">
    <citation type="submission" date="2024-11" db="EMBL/GenBank/DDBJ databases">
        <title>A near-complete genome assembly of Cinchona calisaya.</title>
        <authorList>
            <person name="Lian D.C."/>
            <person name="Zhao X.W."/>
            <person name="Wei L."/>
        </authorList>
    </citation>
    <scope>NUCLEOTIDE SEQUENCE [LARGE SCALE GENOMIC DNA]</scope>
    <source>
        <tissue evidence="3">Nenye</tissue>
    </source>
</reference>
<dbReference type="Proteomes" id="UP001630127">
    <property type="component" value="Unassembled WGS sequence"/>
</dbReference>